<feature type="transmembrane region" description="Helical" evidence="6">
    <location>
        <begin position="362"/>
        <end position="381"/>
    </location>
</feature>
<evidence type="ECO:0000256" key="1">
    <source>
        <dbReference type="ARBA" id="ARBA00004141"/>
    </source>
</evidence>
<dbReference type="SUPFAM" id="SSF103473">
    <property type="entry name" value="MFS general substrate transporter"/>
    <property type="match status" value="1"/>
</dbReference>
<feature type="transmembrane region" description="Helical" evidence="6">
    <location>
        <begin position="55"/>
        <end position="79"/>
    </location>
</feature>
<dbReference type="Pfam" id="PF07690">
    <property type="entry name" value="MFS_1"/>
    <property type="match status" value="1"/>
</dbReference>
<feature type="transmembrane region" description="Helical" evidence="6">
    <location>
        <begin position="293"/>
        <end position="315"/>
    </location>
</feature>
<feature type="transmembrane region" description="Helical" evidence="6">
    <location>
        <begin position="327"/>
        <end position="350"/>
    </location>
</feature>
<gene>
    <name evidence="8" type="ORF">UFOPK2310_00925</name>
</gene>
<feature type="transmembrane region" description="Helical" evidence="6">
    <location>
        <begin position="176"/>
        <end position="195"/>
    </location>
</feature>
<dbReference type="PANTHER" id="PTHR23506:SF23">
    <property type="entry name" value="GH10249P"/>
    <property type="match status" value="1"/>
</dbReference>
<feature type="transmembrane region" description="Helical" evidence="6">
    <location>
        <begin position="259"/>
        <end position="281"/>
    </location>
</feature>
<evidence type="ECO:0000256" key="2">
    <source>
        <dbReference type="ARBA" id="ARBA00022448"/>
    </source>
</evidence>
<sequence>MSKKISGAVGRTPLLKGLPREVAVLSAVAFCVALGFGILLPALPVFARTFDVSALQASAVISVFALARFVTAPVAGTLVDRLGERLVLGTGLFIVAGSSLAAGFSQSYMQLIVLRGVGGLGSSMFTVSALALLLRVVDDTQRGRASSAYQGGFLLGGVAGPAVGGLVVAWSIRAPFFVYAATLIVAGIVALVFLANSRLHEREEMVSGGEAGKLETLRLALKDGAYRAALAVNLITGFLILGLRSSVVPLFVTEGMQKGASLTGIGFLVAAGFQAVLLLPAGRLSDTAGRRKAMLYGTIGTTIGMIALTATDIAVNGWGTTAVAGTALFLLAMAIQGVASAFLGSAPTAVVGDIMGGKRGGIVVATFQMMNDFGVILGPLVAGLLVDLFDFDWAFAAAAGLSLIAVIFVWLMPETLNRRGSLTLRPPETPAAKELT</sequence>
<dbReference type="CDD" id="cd17325">
    <property type="entry name" value="MFS_MdtG_SLC18_like"/>
    <property type="match status" value="1"/>
</dbReference>
<reference evidence="8" key="1">
    <citation type="submission" date="2020-05" db="EMBL/GenBank/DDBJ databases">
        <authorList>
            <person name="Chiriac C."/>
            <person name="Salcher M."/>
            <person name="Ghai R."/>
            <person name="Kavagutti S V."/>
        </authorList>
    </citation>
    <scope>NUCLEOTIDE SEQUENCE</scope>
</reference>
<comment type="subcellular location">
    <subcellularLocation>
        <location evidence="1">Membrane</location>
        <topology evidence="1">Multi-pass membrane protein</topology>
    </subcellularLocation>
</comment>
<dbReference type="InterPro" id="IPR036259">
    <property type="entry name" value="MFS_trans_sf"/>
</dbReference>
<evidence type="ECO:0000256" key="3">
    <source>
        <dbReference type="ARBA" id="ARBA00022692"/>
    </source>
</evidence>
<dbReference type="AlphaFoldDB" id="A0A6J6MQI5"/>
<feature type="transmembrane region" description="Helical" evidence="6">
    <location>
        <begin position="149"/>
        <end position="170"/>
    </location>
</feature>
<dbReference type="PROSITE" id="PS50850">
    <property type="entry name" value="MFS"/>
    <property type="match status" value="1"/>
</dbReference>
<evidence type="ECO:0000313" key="8">
    <source>
        <dbReference type="EMBL" id="CAB4676337.1"/>
    </source>
</evidence>
<feature type="transmembrane region" description="Helical" evidence="6">
    <location>
        <begin position="393"/>
        <end position="412"/>
    </location>
</feature>
<evidence type="ECO:0000256" key="6">
    <source>
        <dbReference type="SAM" id="Phobius"/>
    </source>
</evidence>
<feature type="domain" description="Major facilitator superfamily (MFS) profile" evidence="7">
    <location>
        <begin position="21"/>
        <end position="417"/>
    </location>
</feature>
<dbReference type="InterPro" id="IPR001958">
    <property type="entry name" value="Tet-R_TetA/multi-R_MdtG-like"/>
</dbReference>
<dbReference type="InterPro" id="IPR050930">
    <property type="entry name" value="MFS_Vesicular_Transporter"/>
</dbReference>
<dbReference type="EMBL" id="CAEZWW010000105">
    <property type="protein sequence ID" value="CAB4676337.1"/>
    <property type="molecule type" value="Genomic_DNA"/>
</dbReference>
<dbReference type="GO" id="GO:0016020">
    <property type="term" value="C:membrane"/>
    <property type="evidence" value="ECO:0007669"/>
    <property type="project" value="UniProtKB-SubCell"/>
</dbReference>
<dbReference type="PRINTS" id="PR01035">
    <property type="entry name" value="TCRTETA"/>
</dbReference>
<keyword evidence="4 6" id="KW-1133">Transmembrane helix</keyword>
<dbReference type="PANTHER" id="PTHR23506">
    <property type="entry name" value="GH10249P"/>
    <property type="match status" value="1"/>
</dbReference>
<dbReference type="Gene3D" id="1.20.1250.20">
    <property type="entry name" value="MFS general substrate transporter like domains"/>
    <property type="match status" value="2"/>
</dbReference>
<proteinExistence type="predicted"/>
<protein>
    <submittedName>
        <fullName evidence="8">Unannotated protein</fullName>
    </submittedName>
</protein>
<accession>A0A6J6MQI5</accession>
<name>A0A6J6MQI5_9ZZZZ</name>
<keyword evidence="5 6" id="KW-0472">Membrane</keyword>
<dbReference type="InterPro" id="IPR011701">
    <property type="entry name" value="MFS"/>
</dbReference>
<organism evidence="8">
    <name type="scientific">freshwater metagenome</name>
    <dbReference type="NCBI Taxonomy" id="449393"/>
    <lineage>
        <taxon>unclassified sequences</taxon>
        <taxon>metagenomes</taxon>
        <taxon>ecological metagenomes</taxon>
    </lineage>
</organism>
<keyword evidence="2" id="KW-0813">Transport</keyword>
<evidence type="ECO:0000256" key="4">
    <source>
        <dbReference type="ARBA" id="ARBA00022989"/>
    </source>
</evidence>
<feature type="transmembrane region" description="Helical" evidence="6">
    <location>
        <begin position="86"/>
        <end position="106"/>
    </location>
</feature>
<feature type="transmembrane region" description="Helical" evidence="6">
    <location>
        <begin position="228"/>
        <end position="247"/>
    </location>
</feature>
<feature type="transmembrane region" description="Helical" evidence="6">
    <location>
        <begin position="21"/>
        <end position="43"/>
    </location>
</feature>
<keyword evidence="3 6" id="KW-0812">Transmembrane</keyword>
<dbReference type="GO" id="GO:0022857">
    <property type="term" value="F:transmembrane transporter activity"/>
    <property type="evidence" value="ECO:0007669"/>
    <property type="project" value="InterPro"/>
</dbReference>
<feature type="transmembrane region" description="Helical" evidence="6">
    <location>
        <begin position="112"/>
        <end position="137"/>
    </location>
</feature>
<evidence type="ECO:0000256" key="5">
    <source>
        <dbReference type="ARBA" id="ARBA00023136"/>
    </source>
</evidence>
<evidence type="ECO:0000259" key="7">
    <source>
        <dbReference type="PROSITE" id="PS50850"/>
    </source>
</evidence>
<dbReference type="InterPro" id="IPR020846">
    <property type="entry name" value="MFS_dom"/>
</dbReference>